<dbReference type="Proteomes" id="UP001320706">
    <property type="component" value="Unassembled WGS sequence"/>
</dbReference>
<sequence length="406" mass="44576">MRPQLFSSTIYVRIGDQEFQIPRDLFNNPGDSPNYFSLGFAIFFSTPTDVFPGLNQRTLLRPPSILPPAVPGRSARVFADLLHVLKGYPLYIRNDEHRAELIRDARYFHLKGLEQKLIAHHVSYNPTRRKREIVIRLEDVRQSGIAFAPDATPESSSATSSAPSPQPQTQQPPQPLQPQTASGTASGSGSASIAPSTGGWITYQRPYADSAPSELLLEVSGSTTTIDVTFMAPGRASARTQTLALGHASFSGQTKARVASLFQVIANKMNVPVTQPLGLLMLETGGGVGRLEPSPGNSGISGERVRVRIADDAQIVVDGKAWYGQDPETDEERSETERREGKRRKRRRTEGVEEDDDDAEWVIERGQWRIRMQPAAGGKMEAILCAVKLEAWSGERARNASRGFLG</sequence>
<comment type="caution">
    <text evidence="1">The sequence shown here is derived from an EMBL/GenBank/DDBJ whole genome shotgun (WGS) entry which is preliminary data.</text>
</comment>
<accession>A0ACC3S4N6</accession>
<proteinExistence type="predicted"/>
<evidence type="ECO:0000313" key="2">
    <source>
        <dbReference type="Proteomes" id="UP001320706"/>
    </source>
</evidence>
<gene>
    <name evidence="1" type="ORF">M8818_007596</name>
</gene>
<organism evidence="1 2">
    <name type="scientific">Zalaria obscura</name>
    <dbReference type="NCBI Taxonomy" id="2024903"/>
    <lineage>
        <taxon>Eukaryota</taxon>
        <taxon>Fungi</taxon>
        <taxon>Dikarya</taxon>
        <taxon>Ascomycota</taxon>
        <taxon>Pezizomycotina</taxon>
        <taxon>Dothideomycetes</taxon>
        <taxon>Dothideomycetidae</taxon>
        <taxon>Dothideales</taxon>
        <taxon>Zalariaceae</taxon>
        <taxon>Zalaria</taxon>
    </lineage>
</organism>
<name>A0ACC3S4N6_9PEZI</name>
<evidence type="ECO:0000313" key="1">
    <source>
        <dbReference type="EMBL" id="KAK8194406.1"/>
    </source>
</evidence>
<reference evidence="1" key="1">
    <citation type="submission" date="2024-02" db="EMBL/GenBank/DDBJ databases">
        <title>Metagenome Assembled Genome of Zalaria obscura JY119.</title>
        <authorList>
            <person name="Vighnesh L."/>
            <person name="Jagadeeshwari U."/>
            <person name="Venkata Ramana C."/>
            <person name="Sasikala C."/>
        </authorList>
    </citation>
    <scope>NUCLEOTIDE SEQUENCE</scope>
    <source>
        <strain evidence="1">JY119</strain>
    </source>
</reference>
<protein>
    <submittedName>
        <fullName evidence="1">Uncharacterized protein</fullName>
    </submittedName>
</protein>
<keyword evidence="2" id="KW-1185">Reference proteome</keyword>
<dbReference type="EMBL" id="JAMKPW020000043">
    <property type="protein sequence ID" value="KAK8194406.1"/>
    <property type="molecule type" value="Genomic_DNA"/>
</dbReference>